<dbReference type="SUPFAM" id="SSF52499">
    <property type="entry name" value="Isochorismatase-like hydrolases"/>
    <property type="match status" value="1"/>
</dbReference>
<keyword evidence="3" id="KW-1185">Reference proteome</keyword>
<protein>
    <recommendedName>
        <fullName evidence="1">Isochorismatase-like domain-containing protein</fullName>
    </recommendedName>
</protein>
<sequence>MIDMQETTSKLPWLPAQAPGNKKIWKNQIEMLKFANENKLHVFDINYIDRFSLRDNYGGDRSRYLEHNPTFKKLKSEMYKFGPERYHYVVKETVEIDTSSQSKIIQFINQNQIDSAVIMGFNSDCCVRHTAYVLSKEQRINVLVSEDIVTNKANKPGISSTWTELGLDTDPNVHIFRKQKQPFDFNAACYSGA</sequence>
<dbReference type="AlphaFoldDB" id="A0A853R1I1"/>
<dbReference type="InterPro" id="IPR000868">
    <property type="entry name" value="Isochorismatase-like_dom"/>
</dbReference>
<evidence type="ECO:0000313" key="2">
    <source>
        <dbReference type="EMBL" id="OEE31652.1"/>
    </source>
</evidence>
<dbReference type="Proteomes" id="UP000094808">
    <property type="component" value="Unassembled WGS sequence"/>
</dbReference>
<name>A0A853R1I1_9VIBR</name>
<organism evidence="2 3">
    <name type="scientific">Vibrio ordalii FS-238</name>
    <dbReference type="NCBI Taxonomy" id="617133"/>
    <lineage>
        <taxon>Bacteria</taxon>
        <taxon>Pseudomonadati</taxon>
        <taxon>Pseudomonadota</taxon>
        <taxon>Gammaproteobacteria</taxon>
        <taxon>Vibrionales</taxon>
        <taxon>Vibrionaceae</taxon>
        <taxon>Vibrio</taxon>
    </lineage>
</organism>
<accession>A0A853R1I1</accession>
<evidence type="ECO:0000259" key="1">
    <source>
        <dbReference type="Pfam" id="PF00857"/>
    </source>
</evidence>
<gene>
    <name evidence="2" type="ORF">A1QS_10620</name>
</gene>
<dbReference type="InterPro" id="IPR036380">
    <property type="entry name" value="Isochorismatase-like_sf"/>
</dbReference>
<proteinExistence type="predicted"/>
<dbReference type="Pfam" id="PF00857">
    <property type="entry name" value="Isochorismatase"/>
    <property type="match status" value="1"/>
</dbReference>
<dbReference type="Gene3D" id="3.40.50.850">
    <property type="entry name" value="Isochorismatase-like"/>
    <property type="match status" value="1"/>
</dbReference>
<dbReference type="EMBL" id="AJYS02000266">
    <property type="protein sequence ID" value="OEE31652.1"/>
    <property type="molecule type" value="Genomic_DNA"/>
</dbReference>
<comment type="caution">
    <text evidence="2">The sequence shown here is derived from an EMBL/GenBank/DDBJ whole genome shotgun (WGS) entry which is preliminary data.</text>
</comment>
<reference evidence="2 3" key="1">
    <citation type="journal article" date="2012" name="Science">
        <title>Ecological populations of bacteria act as socially cohesive units of antibiotic production and resistance.</title>
        <authorList>
            <person name="Cordero O.X."/>
            <person name="Wildschutte H."/>
            <person name="Kirkup B."/>
            <person name="Proehl S."/>
            <person name="Ngo L."/>
            <person name="Hussain F."/>
            <person name="Le Roux F."/>
            <person name="Mincer T."/>
            <person name="Polz M.F."/>
        </authorList>
    </citation>
    <scope>NUCLEOTIDE SEQUENCE [LARGE SCALE GENOMIC DNA]</scope>
    <source>
        <strain evidence="2 3">FS-238</strain>
    </source>
</reference>
<evidence type="ECO:0000313" key="3">
    <source>
        <dbReference type="Proteomes" id="UP000094808"/>
    </source>
</evidence>
<feature type="domain" description="Isochorismatase-like" evidence="1">
    <location>
        <begin position="1"/>
        <end position="133"/>
    </location>
</feature>